<keyword evidence="3 6" id="KW-0808">Transferase</keyword>
<name>A0ABM1TCC2_LIMPO</name>
<accession>A0ABM1TCC2</accession>
<evidence type="ECO:0000256" key="1">
    <source>
        <dbReference type="ARBA" id="ARBA00006734"/>
    </source>
</evidence>
<dbReference type="InterPro" id="IPR002088">
    <property type="entry name" value="Prenyl_trans_a"/>
</dbReference>
<dbReference type="Gene3D" id="1.25.40.120">
    <property type="entry name" value="Protein prenylyltransferase"/>
    <property type="match status" value="1"/>
</dbReference>
<dbReference type="RefSeq" id="XP_022253528.1">
    <property type="nucleotide sequence ID" value="XM_022397820.1"/>
</dbReference>
<evidence type="ECO:0000256" key="2">
    <source>
        <dbReference type="ARBA" id="ARBA00022602"/>
    </source>
</evidence>
<evidence type="ECO:0000256" key="5">
    <source>
        <dbReference type="ARBA" id="ARBA00047658"/>
    </source>
</evidence>
<evidence type="ECO:0000256" key="3">
    <source>
        <dbReference type="ARBA" id="ARBA00022679"/>
    </source>
</evidence>
<dbReference type="PANTHER" id="PTHR11129:SF2">
    <property type="entry name" value="GERANYLGERANYL TRANSFERASE TYPE-2 SUBUNIT ALPHA"/>
    <property type="match status" value="1"/>
</dbReference>
<gene>
    <name evidence="8" type="primary">LOC106469324</name>
</gene>
<dbReference type="EC" id="2.5.1.60" evidence="6"/>
<evidence type="ECO:0000313" key="8">
    <source>
        <dbReference type="RefSeq" id="XP_022253528.1"/>
    </source>
</evidence>
<evidence type="ECO:0000256" key="6">
    <source>
        <dbReference type="RuleBase" id="RU367120"/>
    </source>
</evidence>
<dbReference type="Proteomes" id="UP000694941">
    <property type="component" value="Unplaced"/>
</dbReference>
<keyword evidence="2 6" id="KW-0637">Prenyltransferase</keyword>
<dbReference type="PROSITE" id="PS51147">
    <property type="entry name" value="PFTA"/>
    <property type="match status" value="5"/>
</dbReference>
<dbReference type="PANTHER" id="PTHR11129">
    <property type="entry name" value="PROTEIN FARNESYLTRANSFERASE ALPHA SUBUNIT/RAB GERANYLGERANYL TRANSFERASE ALPHA SUBUNIT"/>
    <property type="match status" value="1"/>
</dbReference>
<feature type="non-terminal residue" evidence="8">
    <location>
        <position position="264"/>
    </location>
</feature>
<dbReference type="GeneID" id="106469324"/>
<comment type="similarity">
    <text evidence="1 6">Belongs to the protein prenyltransferase subunit alpha family.</text>
</comment>
<dbReference type="Pfam" id="PF01239">
    <property type="entry name" value="PPTA"/>
    <property type="match status" value="5"/>
</dbReference>
<evidence type="ECO:0000256" key="4">
    <source>
        <dbReference type="ARBA" id="ARBA00022737"/>
    </source>
</evidence>
<keyword evidence="7" id="KW-1185">Reference proteome</keyword>
<dbReference type="SUPFAM" id="SSF48439">
    <property type="entry name" value="Protein prenylyltransferase"/>
    <property type="match status" value="1"/>
</dbReference>
<evidence type="ECO:0000313" key="7">
    <source>
        <dbReference type="Proteomes" id="UP000694941"/>
    </source>
</evidence>
<organism evidence="7 8">
    <name type="scientific">Limulus polyphemus</name>
    <name type="common">Atlantic horseshoe crab</name>
    <dbReference type="NCBI Taxonomy" id="6850"/>
    <lineage>
        <taxon>Eukaryota</taxon>
        <taxon>Metazoa</taxon>
        <taxon>Ecdysozoa</taxon>
        <taxon>Arthropoda</taxon>
        <taxon>Chelicerata</taxon>
        <taxon>Merostomata</taxon>
        <taxon>Xiphosura</taxon>
        <taxon>Limulidae</taxon>
        <taxon>Limulus</taxon>
    </lineage>
</organism>
<protein>
    <recommendedName>
        <fullName evidence="6">Geranylgeranyl transferase type-2 subunit alpha</fullName>
        <ecNumber evidence="6">2.5.1.60</ecNumber>
    </recommendedName>
    <alternativeName>
        <fullName evidence="6">Geranylgeranyl transferase type II subunit alpha</fullName>
    </alternativeName>
</protein>
<sequence>MSSWALFLPHGRLKVKTTAEQQAEKEKERQKKLQLFKAGTQKIFEKRKIKEYDDEGLSISGQILQANPDFYTCWNIRREILTQLKDERTEEEFQQLSQEELYLIENCLRKNPKSYGAWNQREWILMFMPTPDWERELQLCNRFLDLDERNFHCWDYRRFVCKHSNVGPDEELKFTLKKVEANFSNYSAWHYRSSLLPIVHPSCERNSVAEAILLKEYDLVQNAVFTDPSDQSAWFYHRWLLGRGNCFIFKLFDLDYFVVVCVMK</sequence>
<comment type="function">
    <text evidence="6">Catalyzes the transfer of a geranyl-geranyl moiety from geranyl-geranyl pyrophosphate to cysteines occuring in specific C-terminal amino acid sequences.</text>
</comment>
<proteinExistence type="inferred from homology"/>
<comment type="catalytic activity">
    <reaction evidence="5 6">
        <text>geranylgeranyl diphosphate + L-cysteinyl-[protein] = S-geranylgeranyl-L-cysteinyl-[protein] + diphosphate</text>
        <dbReference type="Rhea" id="RHEA:21240"/>
        <dbReference type="Rhea" id="RHEA-COMP:10131"/>
        <dbReference type="Rhea" id="RHEA-COMP:11537"/>
        <dbReference type="ChEBI" id="CHEBI:29950"/>
        <dbReference type="ChEBI" id="CHEBI:33019"/>
        <dbReference type="ChEBI" id="CHEBI:57533"/>
        <dbReference type="ChEBI" id="CHEBI:86021"/>
        <dbReference type="EC" id="2.5.1.60"/>
    </reaction>
</comment>
<keyword evidence="4" id="KW-0677">Repeat</keyword>
<reference evidence="8" key="1">
    <citation type="submission" date="2025-08" db="UniProtKB">
        <authorList>
            <consortium name="RefSeq"/>
        </authorList>
    </citation>
    <scope>IDENTIFICATION</scope>
    <source>
        <tissue evidence="8">Muscle</tissue>
    </source>
</reference>